<proteinExistence type="predicted"/>
<dbReference type="Proteomes" id="UP001167357">
    <property type="component" value="Unassembled WGS sequence"/>
</dbReference>
<accession>A0ABT0LPD3</accession>
<reference evidence="1" key="1">
    <citation type="submission" date="2022-04" db="EMBL/GenBank/DDBJ databases">
        <title>Genomic comparison of 19 strains of Xanthomonas nasturtii, a newly emerging watercress pathogen.</title>
        <authorList>
            <person name="Harrison J."/>
            <person name="Greer S."/>
            <person name="Hussain R."/>
            <person name="Lascelles D."/>
            <person name="Roberts M."/>
            <person name="Carter B."/>
            <person name="Bryning A."/>
            <person name="Carroll S."/>
            <person name="Aspin A."/>
            <person name="Cruz L."/>
            <person name="Cruz J."/>
            <person name="Grant M."/>
            <person name="Vicente J."/>
            <person name="Studholme D.J."/>
        </authorList>
    </citation>
    <scope>NUCLEOTIDE SEQUENCE</scope>
    <source>
        <strain evidence="1">10016B</strain>
    </source>
</reference>
<evidence type="ECO:0000313" key="2">
    <source>
        <dbReference type="Proteomes" id="UP001167357"/>
    </source>
</evidence>
<dbReference type="GeneID" id="97213754"/>
<keyword evidence="2" id="KW-1185">Reference proteome</keyword>
<gene>
    <name evidence="1" type="ORF">M3O51_07625</name>
</gene>
<organism evidence="1 2">
    <name type="scientific">Xanthomonas nasturtii</name>
    <dbReference type="NCBI Taxonomy" id="1843581"/>
    <lineage>
        <taxon>Bacteria</taxon>
        <taxon>Pseudomonadati</taxon>
        <taxon>Pseudomonadota</taxon>
        <taxon>Gammaproteobacteria</taxon>
        <taxon>Lysobacterales</taxon>
        <taxon>Lysobacteraceae</taxon>
        <taxon>Xanthomonas</taxon>
    </lineage>
</organism>
<dbReference type="RefSeq" id="WP_147308503.1">
    <property type="nucleotide sequence ID" value="NZ_CP142004.2"/>
</dbReference>
<evidence type="ECO:0000313" key="1">
    <source>
        <dbReference type="EMBL" id="MCL1551196.1"/>
    </source>
</evidence>
<protein>
    <submittedName>
        <fullName evidence="1">Uncharacterized protein</fullName>
    </submittedName>
</protein>
<name>A0ABT0LPD3_9XANT</name>
<comment type="caution">
    <text evidence="1">The sequence shown here is derived from an EMBL/GenBank/DDBJ whole genome shotgun (WGS) entry which is preliminary data.</text>
</comment>
<sequence>MPSTFEWMDFPEGRARFSGGIRGADELRHDTFAIEIDGKEYFGEINRDWHIDDTHYDLAIVSFGFSLKLQVGMPVTASSARAFTDDEIELLKNLVVHLIETGVKLEDKPSVISDSSGSIFTGKIAFTKGWALIKLAERAGDH</sequence>
<dbReference type="EMBL" id="JAMBED010000012">
    <property type="protein sequence ID" value="MCL1551196.1"/>
    <property type="molecule type" value="Genomic_DNA"/>
</dbReference>